<sequence length="339" mass="37810">MGQHWSLRSQWFPPRPLFSTDHIPDLSNRIAIVTGGNTGIGKETVRALLSHNARVYLAARDPLKAQLAIDDLKSDTGKDTLYFLECDLADMKSVARAAETFLSKEHELHMLFNNGGVMWTDVSQLTKDGYDLQFGTNCLGHALLTLRLIPALLAGARSSPDAKARVVTTASLAAYLDVIHWGTFRPGPERDKLDTYALYNQSKHANVVFAKELARRYGDKGIVSTSVNPGNLKTELQRHMDPISRFFTNAVAYQQNLVLYPVPYGALTQLYAGTSPESVNLNGKVRIPLPFLSSPPDSFKLRPQFLVPWARVAECRPEASDPEIGKRLWEYIEQETKDV</sequence>
<dbReference type="EMBL" id="SGPL01000556">
    <property type="protein sequence ID" value="THH10679.1"/>
    <property type="molecule type" value="Genomic_DNA"/>
</dbReference>
<comment type="similarity">
    <text evidence="1">Belongs to the short-chain dehydrogenases/reductases (SDR) family.</text>
</comment>
<dbReference type="PRINTS" id="PR00081">
    <property type="entry name" value="GDHRDH"/>
</dbReference>
<dbReference type="Gene3D" id="3.40.50.720">
    <property type="entry name" value="NAD(P)-binding Rossmann-like Domain"/>
    <property type="match status" value="1"/>
</dbReference>
<dbReference type="InterPro" id="IPR036291">
    <property type="entry name" value="NAD(P)-bd_dom_sf"/>
</dbReference>
<evidence type="ECO:0000256" key="3">
    <source>
        <dbReference type="ARBA" id="ARBA00023002"/>
    </source>
</evidence>
<dbReference type="Pfam" id="PF00106">
    <property type="entry name" value="adh_short"/>
    <property type="match status" value="1"/>
</dbReference>
<dbReference type="InterPro" id="IPR002347">
    <property type="entry name" value="SDR_fam"/>
</dbReference>
<gene>
    <name evidence="4" type="ORF">EW146_g8297</name>
</gene>
<protein>
    <recommendedName>
        <fullName evidence="6">NAD(P)-binding protein</fullName>
    </recommendedName>
</protein>
<dbReference type="OrthoDB" id="191139at2759"/>
<dbReference type="PANTHER" id="PTHR24320:SF236">
    <property type="entry name" value="SHORT-CHAIN DEHYDROGENASE-RELATED"/>
    <property type="match status" value="1"/>
</dbReference>
<keyword evidence="5" id="KW-1185">Reference proteome</keyword>
<dbReference type="PANTHER" id="PTHR24320">
    <property type="entry name" value="RETINOL DEHYDROGENASE"/>
    <property type="match status" value="1"/>
</dbReference>
<keyword evidence="2" id="KW-0521">NADP</keyword>
<dbReference type="GO" id="GO:0016491">
    <property type="term" value="F:oxidoreductase activity"/>
    <property type="evidence" value="ECO:0007669"/>
    <property type="project" value="UniProtKB-KW"/>
</dbReference>
<accession>A0A4S4LFR3</accession>
<evidence type="ECO:0000313" key="5">
    <source>
        <dbReference type="Proteomes" id="UP000310158"/>
    </source>
</evidence>
<organism evidence="4 5">
    <name type="scientific">Bondarzewia mesenterica</name>
    <dbReference type="NCBI Taxonomy" id="1095465"/>
    <lineage>
        <taxon>Eukaryota</taxon>
        <taxon>Fungi</taxon>
        <taxon>Dikarya</taxon>
        <taxon>Basidiomycota</taxon>
        <taxon>Agaricomycotina</taxon>
        <taxon>Agaricomycetes</taxon>
        <taxon>Russulales</taxon>
        <taxon>Bondarzewiaceae</taxon>
        <taxon>Bondarzewia</taxon>
    </lineage>
</organism>
<dbReference type="Proteomes" id="UP000310158">
    <property type="component" value="Unassembled WGS sequence"/>
</dbReference>
<evidence type="ECO:0008006" key="6">
    <source>
        <dbReference type="Google" id="ProtNLM"/>
    </source>
</evidence>
<evidence type="ECO:0000256" key="1">
    <source>
        <dbReference type="ARBA" id="ARBA00006484"/>
    </source>
</evidence>
<keyword evidence="3" id="KW-0560">Oxidoreductase</keyword>
<comment type="caution">
    <text evidence="4">The sequence shown here is derived from an EMBL/GenBank/DDBJ whole genome shotgun (WGS) entry which is preliminary data.</text>
</comment>
<evidence type="ECO:0000256" key="2">
    <source>
        <dbReference type="ARBA" id="ARBA00022857"/>
    </source>
</evidence>
<dbReference type="SUPFAM" id="SSF51735">
    <property type="entry name" value="NAD(P)-binding Rossmann-fold domains"/>
    <property type="match status" value="1"/>
</dbReference>
<dbReference type="AlphaFoldDB" id="A0A4S4LFR3"/>
<reference evidence="4 5" key="1">
    <citation type="submission" date="2019-02" db="EMBL/GenBank/DDBJ databases">
        <title>Genome sequencing of the rare red list fungi Bondarzewia mesenterica.</title>
        <authorList>
            <person name="Buettner E."/>
            <person name="Kellner H."/>
        </authorList>
    </citation>
    <scope>NUCLEOTIDE SEQUENCE [LARGE SCALE GENOMIC DNA]</scope>
    <source>
        <strain evidence="4 5">DSM 108281</strain>
    </source>
</reference>
<evidence type="ECO:0000313" key="4">
    <source>
        <dbReference type="EMBL" id="THH10679.1"/>
    </source>
</evidence>
<proteinExistence type="inferred from homology"/>
<name>A0A4S4LFR3_9AGAM</name>